<comment type="similarity">
    <text evidence="1">Belongs to the tRNA-intron endonuclease family.</text>
</comment>
<dbReference type="InterPro" id="IPR036167">
    <property type="entry name" value="tRNA_intron_Endo_cat-like_sf"/>
</dbReference>
<dbReference type="EC" id="4.6.1.16" evidence="2"/>
<proteinExistence type="inferred from homology"/>
<dbReference type="STRING" id="948595.L2GUG3"/>
<dbReference type="EMBL" id="GL877421">
    <property type="protein sequence ID" value="ELA47274.1"/>
    <property type="molecule type" value="Genomic_DNA"/>
</dbReference>
<dbReference type="OMA" id="VHSKYAV"/>
<protein>
    <recommendedName>
        <fullName evidence="2">tRNA-intron lyase</fullName>
        <ecNumber evidence="2">4.6.1.16</ecNumber>
    </recommendedName>
</protein>
<accession>L2GUG3</accession>
<dbReference type="GO" id="GO:0005634">
    <property type="term" value="C:nucleus"/>
    <property type="evidence" value="ECO:0007669"/>
    <property type="project" value="UniProtKB-ARBA"/>
</dbReference>
<dbReference type="RefSeq" id="XP_008074288.1">
    <property type="nucleotide sequence ID" value="XM_008076097.1"/>
</dbReference>
<dbReference type="Pfam" id="PF01974">
    <property type="entry name" value="tRNA_int_endo"/>
    <property type="match status" value="1"/>
</dbReference>
<dbReference type="GO" id="GO:0006388">
    <property type="term" value="P:tRNA splicing, via endonucleolytic cleavage and ligation"/>
    <property type="evidence" value="ECO:0007669"/>
    <property type="project" value="InterPro"/>
</dbReference>
<reference evidence="6" key="1">
    <citation type="submission" date="2011-03" db="EMBL/GenBank/DDBJ databases">
        <title>The genome sequence of Vavraia culicis strain floridensis.</title>
        <authorList>
            <consortium name="The Broad Institute Genome Sequencing Platform"/>
            <person name="Cuomo C."/>
            <person name="Becnel J."/>
            <person name="Sanscrainte N."/>
            <person name="Young S.K."/>
            <person name="Zeng Q."/>
            <person name="Gargeya S."/>
            <person name="Fitzgerald M."/>
            <person name="Haas B."/>
            <person name="Abouelleil A."/>
            <person name="Alvarado L."/>
            <person name="Arachchi H.M."/>
            <person name="Berlin A."/>
            <person name="Chapman S.B."/>
            <person name="Gearin G."/>
            <person name="Goldberg J."/>
            <person name="Griggs A."/>
            <person name="Gujja S."/>
            <person name="Hansen M."/>
            <person name="Heiman D."/>
            <person name="Howarth C."/>
            <person name="Larimer J."/>
            <person name="Lui A."/>
            <person name="MacDonald P.J.P."/>
            <person name="McCowen C."/>
            <person name="Montmayeur A."/>
            <person name="Murphy C."/>
            <person name="Neiman D."/>
            <person name="Pearson M."/>
            <person name="Priest M."/>
            <person name="Roberts A."/>
            <person name="Saif S."/>
            <person name="Shea T."/>
            <person name="Sisk P."/>
            <person name="Stolte C."/>
            <person name="Sykes S."/>
            <person name="Wortman J."/>
            <person name="Nusbaum C."/>
            <person name="Birren B."/>
        </authorList>
    </citation>
    <scope>NUCLEOTIDE SEQUENCE [LARGE SCALE GENOMIC DNA]</scope>
    <source>
        <strain evidence="6">floridensis</strain>
    </source>
</reference>
<gene>
    <name evidence="5" type="ORF">VCUG_01270</name>
</gene>
<keyword evidence="6" id="KW-1185">Reference proteome</keyword>
<dbReference type="VEuPathDB" id="MicrosporidiaDB:VCUG_01270"/>
<dbReference type="InterPro" id="IPR006677">
    <property type="entry name" value="tRNA_intron_Endonuc_cat-like"/>
</dbReference>
<dbReference type="HOGENOM" id="CLU_177208_0_0_1"/>
<dbReference type="GO" id="GO:0003676">
    <property type="term" value="F:nucleic acid binding"/>
    <property type="evidence" value="ECO:0007669"/>
    <property type="project" value="InterPro"/>
</dbReference>
<sequence>MNHQKKLIRIKSYLTAAGYEISDGIKYGTDLLIYTHDKNKVHAKYACLAYDKQSYLSVVAVQRVVNGAGKILIFGDVKDDEVVFWRVERLSKRNEGDRMSGDNGG</sequence>
<dbReference type="InParanoid" id="L2GUG3"/>
<dbReference type="OrthoDB" id="48041at2759"/>
<evidence type="ECO:0000259" key="4">
    <source>
        <dbReference type="Pfam" id="PF01974"/>
    </source>
</evidence>
<evidence type="ECO:0000256" key="2">
    <source>
        <dbReference type="ARBA" id="ARBA00012573"/>
    </source>
</evidence>
<dbReference type="Proteomes" id="UP000011081">
    <property type="component" value="Unassembled WGS sequence"/>
</dbReference>
<dbReference type="SUPFAM" id="SSF53032">
    <property type="entry name" value="tRNA-intron endonuclease catalytic domain-like"/>
    <property type="match status" value="1"/>
</dbReference>
<dbReference type="Gene3D" id="3.40.1350.10">
    <property type="match status" value="1"/>
</dbReference>
<feature type="domain" description="tRNA intron endonuclease catalytic" evidence="4">
    <location>
        <begin position="12"/>
        <end position="81"/>
    </location>
</feature>
<dbReference type="AlphaFoldDB" id="L2GUG3"/>
<dbReference type="InterPro" id="IPR011856">
    <property type="entry name" value="tRNA_endonuc-like_dom_sf"/>
</dbReference>
<comment type="catalytic activity">
    <reaction evidence="3">
        <text>pretRNA = a 3'-half-tRNA molecule with a 5'-OH end + a 5'-half-tRNA molecule with a 2',3'-cyclic phosphate end + an intron with a 2',3'-cyclic phosphate and a 5'-hydroxyl terminus.</text>
        <dbReference type="EC" id="4.6.1.16"/>
    </reaction>
</comment>
<dbReference type="GO" id="GO:0000213">
    <property type="term" value="F:tRNA-intron lyase activity"/>
    <property type="evidence" value="ECO:0007669"/>
    <property type="project" value="UniProtKB-EC"/>
</dbReference>
<evidence type="ECO:0000256" key="1">
    <source>
        <dbReference type="ARBA" id="ARBA00008078"/>
    </source>
</evidence>
<evidence type="ECO:0000256" key="3">
    <source>
        <dbReference type="ARBA" id="ARBA00034031"/>
    </source>
</evidence>
<dbReference type="GeneID" id="19879149"/>
<evidence type="ECO:0000313" key="6">
    <source>
        <dbReference type="Proteomes" id="UP000011081"/>
    </source>
</evidence>
<name>L2GUG3_VAVCU</name>
<evidence type="ECO:0000313" key="5">
    <source>
        <dbReference type="EMBL" id="ELA47274.1"/>
    </source>
</evidence>
<organism evidence="5 6">
    <name type="scientific">Vavraia culicis (isolate floridensis)</name>
    <name type="common">Microsporidian parasite</name>
    <dbReference type="NCBI Taxonomy" id="948595"/>
    <lineage>
        <taxon>Eukaryota</taxon>
        <taxon>Fungi</taxon>
        <taxon>Fungi incertae sedis</taxon>
        <taxon>Microsporidia</taxon>
        <taxon>Pleistophoridae</taxon>
        <taxon>Vavraia</taxon>
    </lineage>
</organism>